<dbReference type="EMBL" id="KN822004">
    <property type="protein sequence ID" value="KIM70480.1"/>
    <property type="molecule type" value="Genomic_DNA"/>
</dbReference>
<dbReference type="HOGENOM" id="CLU_2623405_0_0_1"/>
<sequence length="78" mass="8737">MGSGPYVHPVKELSSEFCIRRRSLQVEILDIGWNPSRLVCSLPGEVEGLLDLVETVCPLPMKRLWTDASDLRITDGKL</sequence>
<dbReference type="Proteomes" id="UP000053989">
    <property type="component" value="Unassembled WGS sequence"/>
</dbReference>
<name>A0A0C3ECN6_9AGAM</name>
<evidence type="ECO:0000313" key="1">
    <source>
        <dbReference type="EMBL" id="KIM70480.1"/>
    </source>
</evidence>
<dbReference type="InParanoid" id="A0A0C3ECN6"/>
<reference evidence="2" key="2">
    <citation type="submission" date="2015-01" db="EMBL/GenBank/DDBJ databases">
        <title>Evolutionary Origins and Diversification of the Mycorrhizal Mutualists.</title>
        <authorList>
            <consortium name="DOE Joint Genome Institute"/>
            <consortium name="Mycorrhizal Genomics Consortium"/>
            <person name="Kohler A."/>
            <person name="Kuo A."/>
            <person name="Nagy L.G."/>
            <person name="Floudas D."/>
            <person name="Copeland A."/>
            <person name="Barry K.W."/>
            <person name="Cichocki N."/>
            <person name="Veneault-Fourrey C."/>
            <person name="LaButti K."/>
            <person name="Lindquist E.A."/>
            <person name="Lipzen A."/>
            <person name="Lundell T."/>
            <person name="Morin E."/>
            <person name="Murat C."/>
            <person name="Riley R."/>
            <person name="Ohm R."/>
            <person name="Sun H."/>
            <person name="Tunlid A."/>
            <person name="Henrissat B."/>
            <person name="Grigoriev I.V."/>
            <person name="Hibbett D.S."/>
            <person name="Martin F."/>
        </authorList>
    </citation>
    <scope>NUCLEOTIDE SEQUENCE [LARGE SCALE GENOMIC DNA]</scope>
    <source>
        <strain evidence="2">Foug A</strain>
    </source>
</reference>
<organism evidence="1 2">
    <name type="scientific">Scleroderma citrinum Foug A</name>
    <dbReference type="NCBI Taxonomy" id="1036808"/>
    <lineage>
        <taxon>Eukaryota</taxon>
        <taxon>Fungi</taxon>
        <taxon>Dikarya</taxon>
        <taxon>Basidiomycota</taxon>
        <taxon>Agaricomycotina</taxon>
        <taxon>Agaricomycetes</taxon>
        <taxon>Agaricomycetidae</taxon>
        <taxon>Boletales</taxon>
        <taxon>Sclerodermatineae</taxon>
        <taxon>Sclerodermataceae</taxon>
        <taxon>Scleroderma</taxon>
    </lineage>
</organism>
<evidence type="ECO:0000313" key="2">
    <source>
        <dbReference type="Proteomes" id="UP000053989"/>
    </source>
</evidence>
<protein>
    <submittedName>
        <fullName evidence="1">Uncharacterized protein</fullName>
    </submittedName>
</protein>
<dbReference type="AlphaFoldDB" id="A0A0C3ECN6"/>
<accession>A0A0C3ECN6</accession>
<proteinExistence type="predicted"/>
<reference evidence="1 2" key="1">
    <citation type="submission" date="2014-04" db="EMBL/GenBank/DDBJ databases">
        <authorList>
            <consortium name="DOE Joint Genome Institute"/>
            <person name="Kuo A."/>
            <person name="Kohler A."/>
            <person name="Nagy L.G."/>
            <person name="Floudas D."/>
            <person name="Copeland A."/>
            <person name="Barry K.W."/>
            <person name="Cichocki N."/>
            <person name="Veneault-Fourrey C."/>
            <person name="LaButti K."/>
            <person name="Lindquist E.A."/>
            <person name="Lipzen A."/>
            <person name="Lundell T."/>
            <person name="Morin E."/>
            <person name="Murat C."/>
            <person name="Sun H."/>
            <person name="Tunlid A."/>
            <person name="Henrissat B."/>
            <person name="Grigoriev I.V."/>
            <person name="Hibbett D.S."/>
            <person name="Martin F."/>
            <person name="Nordberg H.P."/>
            <person name="Cantor M.N."/>
            <person name="Hua S.X."/>
        </authorList>
    </citation>
    <scope>NUCLEOTIDE SEQUENCE [LARGE SCALE GENOMIC DNA]</scope>
    <source>
        <strain evidence="1 2">Foug A</strain>
    </source>
</reference>
<keyword evidence="2" id="KW-1185">Reference proteome</keyword>
<gene>
    <name evidence="1" type="ORF">SCLCIDRAFT_1206622</name>
</gene>